<dbReference type="NCBIfam" id="TIGR00688">
    <property type="entry name" value="rarD"/>
    <property type="match status" value="1"/>
</dbReference>
<evidence type="ECO:0000256" key="6">
    <source>
        <dbReference type="ARBA" id="ARBA00022989"/>
    </source>
</evidence>
<evidence type="ECO:0000256" key="2">
    <source>
        <dbReference type="ARBA" id="ARBA00007362"/>
    </source>
</evidence>
<feature type="transmembrane region" description="Helical" evidence="8">
    <location>
        <begin position="107"/>
        <end position="124"/>
    </location>
</feature>
<evidence type="ECO:0000256" key="5">
    <source>
        <dbReference type="ARBA" id="ARBA00022692"/>
    </source>
</evidence>
<comment type="similarity">
    <text evidence="2">Belongs to the EamA transporter family.</text>
</comment>
<feature type="transmembrane region" description="Helical" evidence="8">
    <location>
        <begin position="217"/>
        <end position="234"/>
    </location>
</feature>
<feature type="domain" description="EamA" evidence="9">
    <location>
        <begin position="158"/>
        <end position="287"/>
    </location>
</feature>
<comment type="subcellular location">
    <subcellularLocation>
        <location evidence="1">Cell membrane</location>
        <topology evidence="1">Multi-pass membrane protein</topology>
    </subcellularLocation>
</comment>
<name>A0ABU0ALG0_9BACI</name>
<proteinExistence type="inferred from homology"/>
<evidence type="ECO:0000256" key="4">
    <source>
        <dbReference type="ARBA" id="ARBA00022475"/>
    </source>
</evidence>
<evidence type="ECO:0000259" key="9">
    <source>
        <dbReference type="Pfam" id="PF00892"/>
    </source>
</evidence>
<keyword evidence="3" id="KW-0813">Transport</keyword>
<sequence length="309" mass="34772">MSKEVKTGAFYAGFSYILWGVLPIYWKLLNDVSAGETLANRVVWSFAFMLILLVLMRKWGAFIQTFKGLFSNKKQLMGLFLASILISGNWYIFIWAVNSDRIIETSLGYYINPLISVLLGMLVFKEKLSASQLVSFILATVGVLILTISYGEFPWVSILLALTFGLYGLAKKMVKVDSEIGLTLETLVITPIAFIFIVNLFINDNHSLFNGEMQTDLLMMGAGVATAIPLLFFARGVQRIPLSMVGFLQYIAPTIMLILGVFVYGEYFSKVHLLSFIFIWISLTLYSMSKTKLIIHLESKWKKGNEIGL</sequence>
<accession>A0ABU0ALG0</accession>
<feature type="transmembrane region" description="Helical" evidence="8">
    <location>
        <begin position="182"/>
        <end position="202"/>
    </location>
</feature>
<protein>
    <submittedName>
        <fullName evidence="10">Chloramphenicol-sensitive protein RarD</fullName>
    </submittedName>
</protein>
<feature type="transmembrane region" description="Helical" evidence="8">
    <location>
        <begin position="38"/>
        <end position="55"/>
    </location>
</feature>
<feature type="domain" description="EamA" evidence="9">
    <location>
        <begin position="7"/>
        <end position="147"/>
    </location>
</feature>
<gene>
    <name evidence="10" type="ORF">J2S17_004001</name>
</gene>
<comment type="caution">
    <text evidence="10">The sequence shown here is derived from an EMBL/GenBank/DDBJ whole genome shotgun (WGS) entry which is preliminary data.</text>
</comment>
<keyword evidence="5 8" id="KW-0812">Transmembrane</keyword>
<keyword evidence="6 8" id="KW-1133">Transmembrane helix</keyword>
<dbReference type="EMBL" id="JAUSUB010000020">
    <property type="protein sequence ID" value="MDQ0272109.1"/>
    <property type="molecule type" value="Genomic_DNA"/>
</dbReference>
<feature type="transmembrane region" description="Helical" evidence="8">
    <location>
        <begin position="131"/>
        <end position="148"/>
    </location>
</feature>
<evidence type="ECO:0000256" key="7">
    <source>
        <dbReference type="ARBA" id="ARBA00023136"/>
    </source>
</evidence>
<feature type="transmembrane region" description="Helical" evidence="8">
    <location>
        <begin position="7"/>
        <end position="26"/>
    </location>
</feature>
<dbReference type="PANTHER" id="PTHR22911:SF137">
    <property type="entry name" value="SOLUTE CARRIER FAMILY 35 MEMBER G2-RELATED"/>
    <property type="match status" value="1"/>
</dbReference>
<organism evidence="10 11">
    <name type="scientific">Cytobacillus purgationiresistens</name>
    <dbReference type="NCBI Taxonomy" id="863449"/>
    <lineage>
        <taxon>Bacteria</taxon>
        <taxon>Bacillati</taxon>
        <taxon>Bacillota</taxon>
        <taxon>Bacilli</taxon>
        <taxon>Bacillales</taxon>
        <taxon>Bacillaceae</taxon>
        <taxon>Cytobacillus</taxon>
    </lineage>
</organism>
<reference evidence="10 11" key="1">
    <citation type="submission" date="2023-07" db="EMBL/GenBank/DDBJ databases">
        <title>Genomic Encyclopedia of Type Strains, Phase IV (KMG-IV): sequencing the most valuable type-strain genomes for metagenomic binning, comparative biology and taxonomic classification.</title>
        <authorList>
            <person name="Goeker M."/>
        </authorList>
    </citation>
    <scope>NUCLEOTIDE SEQUENCE [LARGE SCALE GENOMIC DNA]</scope>
    <source>
        <strain evidence="10 11">DSM 23494</strain>
    </source>
</reference>
<evidence type="ECO:0000256" key="1">
    <source>
        <dbReference type="ARBA" id="ARBA00004651"/>
    </source>
</evidence>
<evidence type="ECO:0000256" key="8">
    <source>
        <dbReference type="SAM" id="Phobius"/>
    </source>
</evidence>
<evidence type="ECO:0000313" key="11">
    <source>
        <dbReference type="Proteomes" id="UP001238088"/>
    </source>
</evidence>
<dbReference type="InterPro" id="IPR004626">
    <property type="entry name" value="RarD"/>
</dbReference>
<dbReference type="InterPro" id="IPR037185">
    <property type="entry name" value="EmrE-like"/>
</dbReference>
<evidence type="ECO:0000313" key="10">
    <source>
        <dbReference type="EMBL" id="MDQ0272109.1"/>
    </source>
</evidence>
<dbReference type="RefSeq" id="WP_307477423.1">
    <property type="nucleotide sequence ID" value="NZ_JAUSUB010000020.1"/>
</dbReference>
<evidence type="ECO:0000256" key="3">
    <source>
        <dbReference type="ARBA" id="ARBA00022448"/>
    </source>
</evidence>
<keyword evidence="7 8" id="KW-0472">Membrane</keyword>
<feature type="transmembrane region" description="Helical" evidence="8">
    <location>
        <begin position="76"/>
        <end position="95"/>
    </location>
</feature>
<dbReference type="PANTHER" id="PTHR22911">
    <property type="entry name" value="ACYL-MALONYL CONDENSING ENZYME-RELATED"/>
    <property type="match status" value="1"/>
</dbReference>
<keyword evidence="4" id="KW-1003">Cell membrane</keyword>
<dbReference type="InterPro" id="IPR000620">
    <property type="entry name" value="EamA_dom"/>
</dbReference>
<dbReference type="Proteomes" id="UP001238088">
    <property type="component" value="Unassembled WGS sequence"/>
</dbReference>
<dbReference type="Pfam" id="PF00892">
    <property type="entry name" value="EamA"/>
    <property type="match status" value="2"/>
</dbReference>
<feature type="transmembrane region" description="Helical" evidence="8">
    <location>
        <begin position="154"/>
        <end position="170"/>
    </location>
</feature>
<dbReference type="SUPFAM" id="SSF103481">
    <property type="entry name" value="Multidrug resistance efflux transporter EmrE"/>
    <property type="match status" value="2"/>
</dbReference>
<feature type="transmembrane region" description="Helical" evidence="8">
    <location>
        <begin position="246"/>
        <end position="265"/>
    </location>
</feature>
<keyword evidence="11" id="KW-1185">Reference proteome</keyword>
<feature type="transmembrane region" description="Helical" evidence="8">
    <location>
        <begin position="271"/>
        <end position="288"/>
    </location>
</feature>